<dbReference type="Gene3D" id="3.30.450.20">
    <property type="entry name" value="PAS domain"/>
    <property type="match status" value="3"/>
</dbReference>
<dbReference type="AlphaFoldDB" id="A0A4R4AGS1"/>
<dbReference type="GO" id="GO:0007165">
    <property type="term" value="P:signal transduction"/>
    <property type="evidence" value="ECO:0007669"/>
    <property type="project" value="UniProtKB-KW"/>
</dbReference>
<dbReference type="Proteomes" id="UP000295247">
    <property type="component" value="Unassembled WGS sequence"/>
</dbReference>
<dbReference type="PANTHER" id="PTHR32089:SF112">
    <property type="entry name" value="LYSOZYME-LIKE PROTEIN-RELATED"/>
    <property type="match status" value="1"/>
</dbReference>
<keyword evidence="7 9" id="KW-0807">Transducer</keyword>
<comment type="similarity">
    <text evidence="8">Belongs to the methyl-accepting chemotaxis (MCP) protein family.</text>
</comment>
<dbReference type="FunFam" id="1.10.287.950:FF:000001">
    <property type="entry name" value="Methyl-accepting chemotaxis sensory transducer"/>
    <property type="match status" value="1"/>
</dbReference>
<name>A0A4R4AGS1_MARGR</name>
<evidence type="ECO:0000259" key="12">
    <source>
        <dbReference type="PROSITE" id="PS50192"/>
    </source>
</evidence>
<dbReference type="CDD" id="cd12913">
    <property type="entry name" value="PDC1_MCP_like"/>
    <property type="match status" value="1"/>
</dbReference>
<dbReference type="PROSITE" id="PS50885">
    <property type="entry name" value="HAMP"/>
    <property type="match status" value="1"/>
</dbReference>
<evidence type="ECO:0000256" key="1">
    <source>
        <dbReference type="ARBA" id="ARBA00004429"/>
    </source>
</evidence>
<keyword evidence="3" id="KW-0997">Cell inner membrane</keyword>
<evidence type="ECO:0000259" key="11">
    <source>
        <dbReference type="PROSITE" id="PS50111"/>
    </source>
</evidence>
<evidence type="ECO:0000256" key="5">
    <source>
        <dbReference type="ARBA" id="ARBA00022989"/>
    </source>
</evidence>
<comment type="subcellular location">
    <subcellularLocation>
        <location evidence="1">Cell inner membrane</location>
        <topology evidence="1">Multi-pass membrane protein</topology>
    </subcellularLocation>
</comment>
<dbReference type="SMART" id="SM01049">
    <property type="entry name" value="Cache_2"/>
    <property type="match status" value="1"/>
</dbReference>
<feature type="transmembrane region" description="Helical" evidence="10">
    <location>
        <begin position="13"/>
        <end position="34"/>
    </location>
</feature>
<evidence type="ECO:0000313" key="14">
    <source>
        <dbReference type="EMBL" id="TCW38431.1"/>
    </source>
</evidence>
<dbReference type="GO" id="GO:0005886">
    <property type="term" value="C:plasma membrane"/>
    <property type="evidence" value="ECO:0007669"/>
    <property type="project" value="UniProtKB-SubCell"/>
</dbReference>
<protein>
    <submittedName>
        <fullName evidence="14">Methyl-accepting chemotaxis protein</fullName>
    </submittedName>
</protein>
<dbReference type="SMART" id="SM00304">
    <property type="entry name" value="HAMP"/>
    <property type="match status" value="1"/>
</dbReference>
<keyword evidence="5 10" id="KW-1133">Transmembrane helix</keyword>
<evidence type="ECO:0000256" key="2">
    <source>
        <dbReference type="ARBA" id="ARBA00022475"/>
    </source>
</evidence>
<dbReference type="GO" id="GO:0006935">
    <property type="term" value="P:chemotaxis"/>
    <property type="evidence" value="ECO:0007669"/>
    <property type="project" value="UniProtKB-ARBA"/>
</dbReference>
<evidence type="ECO:0000256" key="9">
    <source>
        <dbReference type="PROSITE-ProRule" id="PRU00284"/>
    </source>
</evidence>
<organism evidence="14 15">
    <name type="scientific">Marichromatium gracile</name>
    <name type="common">Chromatium gracile</name>
    <dbReference type="NCBI Taxonomy" id="1048"/>
    <lineage>
        <taxon>Bacteria</taxon>
        <taxon>Pseudomonadati</taxon>
        <taxon>Pseudomonadota</taxon>
        <taxon>Gammaproteobacteria</taxon>
        <taxon>Chromatiales</taxon>
        <taxon>Chromatiaceae</taxon>
        <taxon>Marichromatium</taxon>
    </lineage>
</organism>
<feature type="domain" description="Methyl-accepting transducer" evidence="11">
    <location>
        <begin position="578"/>
        <end position="814"/>
    </location>
</feature>
<feature type="domain" description="HAMP" evidence="13">
    <location>
        <begin position="519"/>
        <end position="573"/>
    </location>
</feature>
<dbReference type="InterPro" id="IPR033480">
    <property type="entry name" value="sCache_2"/>
</dbReference>
<keyword evidence="4 10" id="KW-0812">Transmembrane</keyword>
<evidence type="ECO:0000256" key="10">
    <source>
        <dbReference type="SAM" id="Phobius"/>
    </source>
</evidence>
<feature type="domain" description="T-SNARE coiled-coil homology" evidence="12">
    <location>
        <begin position="765"/>
        <end position="827"/>
    </location>
</feature>
<dbReference type="InterPro" id="IPR004010">
    <property type="entry name" value="Double_Cache_2"/>
</dbReference>
<dbReference type="InterPro" id="IPR003660">
    <property type="entry name" value="HAMP_dom"/>
</dbReference>
<evidence type="ECO:0000256" key="6">
    <source>
        <dbReference type="ARBA" id="ARBA00023136"/>
    </source>
</evidence>
<feature type="transmembrane region" description="Helical" evidence="10">
    <location>
        <begin position="498"/>
        <end position="522"/>
    </location>
</feature>
<dbReference type="SUPFAM" id="SSF58104">
    <property type="entry name" value="Methyl-accepting chemotaxis protein (MCP) signaling domain"/>
    <property type="match status" value="1"/>
</dbReference>
<dbReference type="PROSITE" id="PS50192">
    <property type="entry name" value="T_SNARE"/>
    <property type="match status" value="1"/>
</dbReference>
<evidence type="ECO:0000313" key="15">
    <source>
        <dbReference type="Proteomes" id="UP000295247"/>
    </source>
</evidence>
<proteinExistence type="inferred from homology"/>
<dbReference type="PANTHER" id="PTHR32089">
    <property type="entry name" value="METHYL-ACCEPTING CHEMOTAXIS PROTEIN MCPB"/>
    <property type="match status" value="1"/>
</dbReference>
<evidence type="ECO:0000256" key="8">
    <source>
        <dbReference type="ARBA" id="ARBA00029447"/>
    </source>
</evidence>
<dbReference type="PROSITE" id="PS50111">
    <property type="entry name" value="CHEMOTAXIS_TRANSDUC_2"/>
    <property type="match status" value="1"/>
</dbReference>
<dbReference type="Pfam" id="PF00015">
    <property type="entry name" value="MCPsignal"/>
    <property type="match status" value="1"/>
</dbReference>
<evidence type="ECO:0000256" key="7">
    <source>
        <dbReference type="ARBA" id="ARBA00023224"/>
    </source>
</evidence>
<gene>
    <name evidence="14" type="ORF">EDC29_102326</name>
</gene>
<dbReference type="Pfam" id="PF00672">
    <property type="entry name" value="HAMP"/>
    <property type="match status" value="1"/>
</dbReference>
<dbReference type="CDD" id="cd11386">
    <property type="entry name" value="MCP_signal"/>
    <property type="match status" value="1"/>
</dbReference>
<dbReference type="SMART" id="SM00283">
    <property type="entry name" value="MA"/>
    <property type="match status" value="1"/>
</dbReference>
<dbReference type="RefSeq" id="WP_123143016.1">
    <property type="nucleotide sequence ID" value="NZ_NRRH01000003.1"/>
</dbReference>
<comment type="caution">
    <text evidence="14">The sequence shown here is derived from an EMBL/GenBank/DDBJ whole genome shotgun (WGS) entry which is preliminary data.</text>
</comment>
<dbReference type="Pfam" id="PF08269">
    <property type="entry name" value="dCache_2"/>
    <property type="match status" value="1"/>
</dbReference>
<dbReference type="InterPro" id="IPR000727">
    <property type="entry name" value="T_SNARE_dom"/>
</dbReference>
<dbReference type="InterPro" id="IPR004089">
    <property type="entry name" value="MCPsignal_dom"/>
</dbReference>
<accession>A0A4R4AGS1</accession>
<keyword evidence="2" id="KW-1003">Cell membrane</keyword>
<dbReference type="EMBL" id="SMDC01000002">
    <property type="protein sequence ID" value="TCW38431.1"/>
    <property type="molecule type" value="Genomic_DNA"/>
</dbReference>
<dbReference type="CDD" id="cd06225">
    <property type="entry name" value="HAMP"/>
    <property type="match status" value="1"/>
</dbReference>
<evidence type="ECO:0000259" key="13">
    <source>
        <dbReference type="PROSITE" id="PS50885"/>
    </source>
</evidence>
<evidence type="ECO:0000256" key="4">
    <source>
        <dbReference type="ARBA" id="ARBA00022692"/>
    </source>
</evidence>
<sequence>MTLLNRHSIGFKIALWSGLTLIVLGGVITAYALNQMAQMADRQRAEALENGRAFIVNAAREQAAVIKGDADRAFGVVRSLAQAFASAAHKDGEALSASDWTRLRARYKRMEVVSELAASAIAPLVAAAERGEMPLTEAQDRAIELVRSMRFDGDNYLWIQDLGTPYPRMLMHPYQPQLEGQVLNDPRYNTAMGRNENLFVALGDRARAEGGGYIHYNWSRPGDSGTTPKLSYGRLVPEWGWVLASGLWSDDMSFYSRDDINQMLRSVLQNNPGFAGLYTVWEPNAFDGMDAEFANTPGTDASGRFIPYWSRGGNGELVLEASRDYDVAGSGDYYLIPKRTGKEQVIDPYLYEIQGREQLITSVVVPITSNDRFRGVVSVDIALPHLQRLVEETASTLYEGRGKIALVSYEGTLVASSRRPDLVGKPFSELHPESGRIIDDIQAGKTTVSEVDGELLAFVPIRLGENERPWSVGVAVPMDVVTAAADQAEASAKRAATVMLGVAVLCIVVGVGVMLLVARVIVNRIHGVSETMRDIAEGEGDLTRQIEVHGKDELAELATAFNLFQGKVRELVSQVAGGGERLAAAAEELSATSEQTDEQVRRQQAELDQVATAMNEMTATVAEVARHATEAAEATRQADQDAGAGREVVARAIGSIEALSQQVEEATGVIGRLSADSEEIGKVLDVIRGIAEQTNLLALNAAIEAARAGEQGRGFAVVADEVRTLASRTQASTTEIQQMIERLQSGAGQAVTVMEQGRSQARESVGMAAEAGNSLDQITQAVSAIKDMNTQIASAAEEQSAVSQEVDRNLINTTQAVEGIAAGSTQINHAASELAQLAAEQQERVGRFKF</sequence>
<reference evidence="14 15" key="1">
    <citation type="submission" date="2019-03" db="EMBL/GenBank/DDBJ databases">
        <title>Genomic Encyclopedia of Type Strains, Phase IV (KMG-IV): sequencing the most valuable type-strain genomes for metagenomic binning, comparative biology and taxonomic classification.</title>
        <authorList>
            <person name="Goeker M."/>
        </authorList>
    </citation>
    <scope>NUCLEOTIDE SEQUENCE [LARGE SCALE GENOMIC DNA]</scope>
    <source>
        <strain evidence="14 15">DSM 203</strain>
    </source>
</reference>
<dbReference type="Gene3D" id="1.10.287.950">
    <property type="entry name" value="Methyl-accepting chemotaxis protein"/>
    <property type="match status" value="1"/>
</dbReference>
<evidence type="ECO:0000256" key="3">
    <source>
        <dbReference type="ARBA" id="ARBA00022519"/>
    </source>
</evidence>
<keyword evidence="6 10" id="KW-0472">Membrane</keyword>